<dbReference type="eggNOG" id="ENOG502RNE1">
    <property type="taxonomic scope" value="Eukaryota"/>
</dbReference>
<feature type="compositionally biased region" description="Low complexity" evidence="1">
    <location>
        <begin position="494"/>
        <end position="517"/>
    </location>
</feature>
<dbReference type="STRING" id="644358.A0A0C4EEK0"/>
<feature type="compositionally biased region" description="Low complexity" evidence="1">
    <location>
        <begin position="384"/>
        <end position="398"/>
    </location>
</feature>
<feature type="compositionally biased region" description="Polar residues" evidence="1">
    <location>
        <begin position="230"/>
        <end position="248"/>
    </location>
</feature>
<feature type="compositionally biased region" description="Polar residues" evidence="1">
    <location>
        <begin position="344"/>
        <end position="362"/>
    </location>
</feature>
<feature type="compositionally biased region" description="Polar residues" evidence="1">
    <location>
        <begin position="266"/>
        <end position="283"/>
    </location>
</feature>
<gene>
    <name evidence="2" type="ORF">MAPG_11173</name>
</gene>
<reference evidence="2" key="1">
    <citation type="submission" date="2010-05" db="EMBL/GenBank/DDBJ databases">
        <title>The Genome Sequence of Magnaporthe poae strain ATCC 64411.</title>
        <authorList>
            <consortium name="The Broad Institute Genome Sequencing Platform"/>
            <consortium name="Broad Institute Genome Sequencing Center for Infectious Disease"/>
            <person name="Ma L.-J."/>
            <person name="Dead R."/>
            <person name="Young S."/>
            <person name="Zeng Q."/>
            <person name="Koehrsen M."/>
            <person name="Alvarado L."/>
            <person name="Berlin A."/>
            <person name="Chapman S.B."/>
            <person name="Chen Z."/>
            <person name="Freedman E."/>
            <person name="Gellesch M."/>
            <person name="Goldberg J."/>
            <person name="Griggs A."/>
            <person name="Gujja S."/>
            <person name="Heilman E.R."/>
            <person name="Heiman D."/>
            <person name="Hepburn T."/>
            <person name="Howarth C."/>
            <person name="Jen D."/>
            <person name="Larson L."/>
            <person name="Mehta T."/>
            <person name="Neiman D."/>
            <person name="Pearson M."/>
            <person name="Roberts A."/>
            <person name="Saif S."/>
            <person name="Shea T."/>
            <person name="Shenoy N."/>
            <person name="Sisk P."/>
            <person name="Stolte C."/>
            <person name="Sykes S."/>
            <person name="Walk T."/>
            <person name="White J."/>
            <person name="Yandava C."/>
            <person name="Haas B."/>
            <person name="Nusbaum C."/>
            <person name="Birren B."/>
        </authorList>
    </citation>
    <scope>NUCLEOTIDE SEQUENCE</scope>
    <source>
        <strain evidence="2">ATCC 64411</strain>
    </source>
</reference>
<keyword evidence="4" id="KW-1185">Reference proteome</keyword>
<feature type="compositionally biased region" description="Acidic residues" evidence="1">
    <location>
        <begin position="192"/>
        <end position="207"/>
    </location>
</feature>
<dbReference type="EnsemblFungi" id="MAPG_11173T0">
    <property type="protein sequence ID" value="MAPG_11173T0"/>
    <property type="gene ID" value="MAPG_11173"/>
</dbReference>
<dbReference type="EMBL" id="ADBL01002746">
    <property type="status" value="NOT_ANNOTATED_CDS"/>
    <property type="molecule type" value="Genomic_DNA"/>
</dbReference>
<feature type="region of interest" description="Disordered" evidence="1">
    <location>
        <begin position="1"/>
        <end position="120"/>
    </location>
</feature>
<sequence>MAAQIHASVAAEAGGECERQTLPSPSHAGPSDTLRQLRSRKPRRSLGDTDAAAVAELAPPKPSKDQRAMTSTQTVTPSPSTRTTPVREKKKKQQETCWKEHDASSALPIAPSGPAGVKVKPSRKRTVAVVGNRKRAIAVVPNYSSRKRTVAVVCNYFGPSAGAKDCIVVGGEELSSSDEDDDDVALEHCHEPEDEVMSLAPEDDSDYVSDAADMHAASPSPRPSTPITSVGGTSPRATSQAAAQVSKQSPPPPPPPPTPPGGVLEVTTQLSNLSPPQTRSDTPASAMPQSRKRQRSPEDQPQQLRPPPFHRRSPDKGSRDSPADLTMAQTPSATPERVLRDPSITPSSDLAQTMKRSASPPQLASILAVPDALGMQTQSGSSAYYYQPQQQQQQPVEHQQPRHHFPPPPAHLVLLAQELPRTLPPTQQPLPTQQWLPPHQPPPARHDSPCCYSSPHQEQLEQQGYHSSHDPYALAMYYASAATGISREVHPHGHPQLQPQQQSHVQPQHQDQQYFQPQPQPEQRQDHSGFRRLPRNLGPAHRPRPPLLYRARTPPPVPPGVQLPSFAELLRGIPNTSPSQEPSLAPMMPLPQGYPRPRDDRYDW</sequence>
<dbReference type="EMBL" id="GL876979">
    <property type="protein sequence ID" value="KLU92227.1"/>
    <property type="molecule type" value="Genomic_DNA"/>
</dbReference>
<proteinExistence type="predicted"/>
<feature type="compositionally biased region" description="Polar residues" evidence="1">
    <location>
        <begin position="454"/>
        <end position="466"/>
    </location>
</feature>
<evidence type="ECO:0000313" key="4">
    <source>
        <dbReference type="Proteomes" id="UP000011715"/>
    </source>
</evidence>
<protein>
    <submittedName>
        <fullName evidence="2 3">Uncharacterized protein</fullName>
    </submittedName>
</protein>
<feature type="compositionally biased region" description="Basic and acidic residues" evidence="1">
    <location>
        <begin position="312"/>
        <end position="322"/>
    </location>
</feature>
<dbReference type="Proteomes" id="UP000011715">
    <property type="component" value="Unassembled WGS sequence"/>
</dbReference>
<evidence type="ECO:0000313" key="2">
    <source>
        <dbReference type="EMBL" id="KLU92227.1"/>
    </source>
</evidence>
<organism evidence="3 4">
    <name type="scientific">Magnaporthiopsis poae (strain ATCC 64411 / 73-15)</name>
    <name type="common">Kentucky bluegrass fungus</name>
    <name type="synonym">Magnaporthe poae</name>
    <dbReference type="NCBI Taxonomy" id="644358"/>
    <lineage>
        <taxon>Eukaryota</taxon>
        <taxon>Fungi</taxon>
        <taxon>Dikarya</taxon>
        <taxon>Ascomycota</taxon>
        <taxon>Pezizomycotina</taxon>
        <taxon>Sordariomycetes</taxon>
        <taxon>Sordariomycetidae</taxon>
        <taxon>Magnaporthales</taxon>
        <taxon>Magnaporthaceae</taxon>
        <taxon>Magnaporthiopsis</taxon>
    </lineage>
</organism>
<feature type="region of interest" description="Disordered" evidence="1">
    <location>
        <begin position="379"/>
        <end position="466"/>
    </location>
</feature>
<reference evidence="2" key="3">
    <citation type="submission" date="2011-03" db="EMBL/GenBank/DDBJ databases">
        <title>Annotation of Magnaporthe poae ATCC 64411.</title>
        <authorList>
            <person name="Ma L.-J."/>
            <person name="Dead R."/>
            <person name="Young S.K."/>
            <person name="Zeng Q."/>
            <person name="Gargeya S."/>
            <person name="Fitzgerald M."/>
            <person name="Haas B."/>
            <person name="Abouelleil A."/>
            <person name="Alvarado L."/>
            <person name="Arachchi H.M."/>
            <person name="Berlin A."/>
            <person name="Brown A."/>
            <person name="Chapman S.B."/>
            <person name="Chen Z."/>
            <person name="Dunbar C."/>
            <person name="Freedman E."/>
            <person name="Gearin G."/>
            <person name="Gellesch M."/>
            <person name="Goldberg J."/>
            <person name="Griggs A."/>
            <person name="Gujja S."/>
            <person name="Heiman D."/>
            <person name="Howarth C."/>
            <person name="Larson L."/>
            <person name="Lui A."/>
            <person name="MacDonald P.J.P."/>
            <person name="Mehta T."/>
            <person name="Montmayeur A."/>
            <person name="Murphy C."/>
            <person name="Neiman D."/>
            <person name="Pearson M."/>
            <person name="Priest M."/>
            <person name="Roberts A."/>
            <person name="Saif S."/>
            <person name="Shea T."/>
            <person name="Shenoy N."/>
            <person name="Sisk P."/>
            <person name="Stolte C."/>
            <person name="Sykes S."/>
            <person name="Yandava C."/>
            <person name="Wortman J."/>
            <person name="Nusbaum C."/>
            <person name="Birren B."/>
        </authorList>
    </citation>
    <scope>NUCLEOTIDE SEQUENCE</scope>
    <source>
        <strain evidence="2">ATCC 64411</strain>
    </source>
</reference>
<reference evidence="3" key="5">
    <citation type="submission" date="2015-06" db="UniProtKB">
        <authorList>
            <consortium name="EnsemblFungi"/>
        </authorList>
    </citation>
    <scope>IDENTIFICATION</scope>
    <source>
        <strain evidence="3">ATCC 64411</strain>
    </source>
</reference>
<accession>A0A0C4EEK0</accession>
<feature type="compositionally biased region" description="Basic and acidic residues" evidence="1">
    <location>
        <begin position="93"/>
        <end position="103"/>
    </location>
</feature>
<reference evidence="4" key="2">
    <citation type="submission" date="2010-05" db="EMBL/GenBank/DDBJ databases">
        <title>The genome sequence of Magnaporthe poae strain ATCC 64411.</title>
        <authorList>
            <person name="Ma L.-J."/>
            <person name="Dead R."/>
            <person name="Young S."/>
            <person name="Zeng Q."/>
            <person name="Koehrsen M."/>
            <person name="Alvarado L."/>
            <person name="Berlin A."/>
            <person name="Chapman S.B."/>
            <person name="Chen Z."/>
            <person name="Freedman E."/>
            <person name="Gellesch M."/>
            <person name="Goldberg J."/>
            <person name="Griggs A."/>
            <person name="Gujja S."/>
            <person name="Heilman E.R."/>
            <person name="Heiman D."/>
            <person name="Hepburn T."/>
            <person name="Howarth C."/>
            <person name="Jen D."/>
            <person name="Larson L."/>
            <person name="Mehta T."/>
            <person name="Neiman D."/>
            <person name="Pearson M."/>
            <person name="Roberts A."/>
            <person name="Saif S."/>
            <person name="Shea T."/>
            <person name="Shenoy N."/>
            <person name="Sisk P."/>
            <person name="Stolte C."/>
            <person name="Sykes S."/>
            <person name="Walk T."/>
            <person name="White J."/>
            <person name="Yandava C."/>
            <person name="Haas B."/>
            <person name="Nusbaum C."/>
            <person name="Birren B."/>
        </authorList>
    </citation>
    <scope>NUCLEOTIDE SEQUENCE [LARGE SCALE GENOMIC DNA]</scope>
    <source>
        <strain evidence="4">ATCC 64411 / 73-15</strain>
    </source>
</reference>
<feature type="compositionally biased region" description="Pro residues" evidence="1">
    <location>
        <begin position="249"/>
        <end position="260"/>
    </location>
</feature>
<evidence type="ECO:0000313" key="3">
    <source>
        <dbReference type="EnsemblFungi" id="MAPG_11173T0"/>
    </source>
</evidence>
<name>A0A0C4EEK0_MAGP6</name>
<feature type="region of interest" description="Disordered" evidence="1">
    <location>
        <begin position="192"/>
        <end position="363"/>
    </location>
</feature>
<evidence type="ECO:0000256" key="1">
    <source>
        <dbReference type="SAM" id="MobiDB-lite"/>
    </source>
</evidence>
<reference evidence="3" key="4">
    <citation type="journal article" date="2015" name="G3 (Bethesda)">
        <title>Genome sequences of three phytopathogenic species of the Magnaporthaceae family of fungi.</title>
        <authorList>
            <person name="Okagaki L.H."/>
            <person name="Nunes C.C."/>
            <person name="Sailsbery J."/>
            <person name="Clay B."/>
            <person name="Brown D."/>
            <person name="John T."/>
            <person name="Oh Y."/>
            <person name="Young N."/>
            <person name="Fitzgerald M."/>
            <person name="Haas B.J."/>
            <person name="Zeng Q."/>
            <person name="Young S."/>
            <person name="Adiconis X."/>
            <person name="Fan L."/>
            <person name="Levin J.Z."/>
            <person name="Mitchell T.K."/>
            <person name="Okubara P.A."/>
            <person name="Farman M.L."/>
            <person name="Kohn L.M."/>
            <person name="Birren B."/>
            <person name="Ma L.-J."/>
            <person name="Dean R.A."/>
        </authorList>
    </citation>
    <scope>NUCLEOTIDE SEQUENCE</scope>
    <source>
        <strain evidence="3">ATCC 64411 / 73-15</strain>
    </source>
</reference>
<feature type="region of interest" description="Disordered" evidence="1">
    <location>
        <begin position="488"/>
        <end position="604"/>
    </location>
</feature>
<dbReference type="VEuPathDB" id="FungiDB:MAPG_11173"/>
<feature type="compositionally biased region" description="Low complexity" evidence="1">
    <location>
        <begin position="70"/>
        <end position="84"/>
    </location>
</feature>
<dbReference type="AlphaFoldDB" id="A0A0C4EEK0"/>